<accession>A0A843UQK6</accession>
<keyword evidence="3" id="KW-1185">Reference proteome</keyword>
<reference evidence="2" key="1">
    <citation type="submission" date="2017-07" db="EMBL/GenBank/DDBJ databases">
        <title>Taro Niue Genome Assembly and Annotation.</title>
        <authorList>
            <person name="Atibalentja N."/>
            <person name="Keating K."/>
            <person name="Fields C.J."/>
        </authorList>
    </citation>
    <scope>NUCLEOTIDE SEQUENCE</scope>
    <source>
        <strain evidence="2">Niue_2</strain>
        <tissue evidence="2">Leaf</tissue>
    </source>
</reference>
<feature type="compositionally biased region" description="Basic and acidic residues" evidence="1">
    <location>
        <begin position="49"/>
        <end position="66"/>
    </location>
</feature>
<dbReference type="AlphaFoldDB" id="A0A843UQK6"/>
<gene>
    <name evidence="2" type="ORF">Taro_015667</name>
</gene>
<dbReference type="Pfam" id="PF03004">
    <property type="entry name" value="Transposase_24"/>
    <property type="match status" value="1"/>
</dbReference>
<sequence length="251" mass="28173">MLRPAPLVTTKGFVTTKRTVLRVRELLLLLLHYFFLLPPPPCKRKRLKKERERAGAEVRGREKAGAERSQAAKHNRAAHPKKNVHTSGSVSYATHNQKLRHELERAPTFRELFNRTHKWKGTDDYISESARTIDETYDRTMADRYAEGTPQPDMDPEAWVNATGGPRKGQVYSFRDSLDTTPVLSSYASSVAPPAYASSSATTPNNGGEDMRTLIREELQLHFGAMVEQLISAIRGVGPSQQAPQVRLSNH</sequence>
<comment type="caution">
    <text evidence="2">The sequence shown here is derived from an EMBL/GenBank/DDBJ whole genome shotgun (WGS) entry which is preliminary data.</text>
</comment>
<dbReference type="InterPro" id="IPR004252">
    <property type="entry name" value="Probable_transposase_24"/>
</dbReference>
<feature type="region of interest" description="Disordered" evidence="1">
    <location>
        <begin position="46"/>
        <end position="98"/>
    </location>
</feature>
<feature type="compositionally biased region" description="Basic residues" evidence="1">
    <location>
        <begin position="71"/>
        <end position="84"/>
    </location>
</feature>
<evidence type="ECO:0000313" key="2">
    <source>
        <dbReference type="EMBL" id="MQL83183.1"/>
    </source>
</evidence>
<evidence type="ECO:0000256" key="1">
    <source>
        <dbReference type="SAM" id="MobiDB-lite"/>
    </source>
</evidence>
<name>A0A843UQK6_COLES</name>
<feature type="compositionally biased region" description="Polar residues" evidence="1">
    <location>
        <begin position="85"/>
        <end position="96"/>
    </location>
</feature>
<organism evidence="2 3">
    <name type="scientific">Colocasia esculenta</name>
    <name type="common">Wild taro</name>
    <name type="synonym">Arum esculentum</name>
    <dbReference type="NCBI Taxonomy" id="4460"/>
    <lineage>
        <taxon>Eukaryota</taxon>
        <taxon>Viridiplantae</taxon>
        <taxon>Streptophyta</taxon>
        <taxon>Embryophyta</taxon>
        <taxon>Tracheophyta</taxon>
        <taxon>Spermatophyta</taxon>
        <taxon>Magnoliopsida</taxon>
        <taxon>Liliopsida</taxon>
        <taxon>Araceae</taxon>
        <taxon>Aroideae</taxon>
        <taxon>Colocasieae</taxon>
        <taxon>Colocasia</taxon>
    </lineage>
</organism>
<evidence type="ECO:0000313" key="3">
    <source>
        <dbReference type="Proteomes" id="UP000652761"/>
    </source>
</evidence>
<proteinExistence type="predicted"/>
<protein>
    <submittedName>
        <fullName evidence="2">Uncharacterized protein</fullName>
    </submittedName>
</protein>
<dbReference type="EMBL" id="NMUH01000680">
    <property type="protein sequence ID" value="MQL83183.1"/>
    <property type="molecule type" value="Genomic_DNA"/>
</dbReference>
<dbReference type="Proteomes" id="UP000652761">
    <property type="component" value="Unassembled WGS sequence"/>
</dbReference>